<accession>A0ACB8UHV1</accession>
<organism evidence="1 2">
    <name type="scientific">Irpex rosettiformis</name>
    <dbReference type="NCBI Taxonomy" id="378272"/>
    <lineage>
        <taxon>Eukaryota</taxon>
        <taxon>Fungi</taxon>
        <taxon>Dikarya</taxon>
        <taxon>Basidiomycota</taxon>
        <taxon>Agaricomycotina</taxon>
        <taxon>Agaricomycetes</taxon>
        <taxon>Polyporales</taxon>
        <taxon>Irpicaceae</taxon>
        <taxon>Irpex</taxon>
    </lineage>
</organism>
<dbReference type="Proteomes" id="UP001055072">
    <property type="component" value="Unassembled WGS sequence"/>
</dbReference>
<sequence length="197" mass="20868">MITSSSSSVATACPLTPASTRLELEAAVVLRTRAESQILSLTTAESLIGPAGGLLNFVRGEISRKSEFCRSASIFEWAIGLIESTELMEGINLGAGKRVGAATAIIGDNDLNAAAQKVRGHRRRQTQGEAPPCIRGPSAGGVKSQCVVQRSGNRAMVGTVTVKRDDDDCGRQDCRAGHTFVDKSTECFTLLAECLER</sequence>
<protein>
    <submittedName>
        <fullName evidence="1">Uncharacterized protein</fullName>
    </submittedName>
</protein>
<reference evidence="1" key="1">
    <citation type="journal article" date="2021" name="Environ. Microbiol.">
        <title>Gene family expansions and transcriptome signatures uncover fungal adaptations to wood decay.</title>
        <authorList>
            <person name="Hage H."/>
            <person name="Miyauchi S."/>
            <person name="Viragh M."/>
            <person name="Drula E."/>
            <person name="Min B."/>
            <person name="Chaduli D."/>
            <person name="Navarro D."/>
            <person name="Favel A."/>
            <person name="Norest M."/>
            <person name="Lesage-Meessen L."/>
            <person name="Balint B."/>
            <person name="Merenyi Z."/>
            <person name="de Eugenio L."/>
            <person name="Morin E."/>
            <person name="Martinez A.T."/>
            <person name="Baldrian P."/>
            <person name="Stursova M."/>
            <person name="Martinez M.J."/>
            <person name="Novotny C."/>
            <person name="Magnuson J.K."/>
            <person name="Spatafora J.W."/>
            <person name="Maurice S."/>
            <person name="Pangilinan J."/>
            <person name="Andreopoulos W."/>
            <person name="LaButti K."/>
            <person name="Hundley H."/>
            <person name="Na H."/>
            <person name="Kuo A."/>
            <person name="Barry K."/>
            <person name="Lipzen A."/>
            <person name="Henrissat B."/>
            <person name="Riley R."/>
            <person name="Ahrendt S."/>
            <person name="Nagy L.G."/>
            <person name="Grigoriev I.V."/>
            <person name="Martin F."/>
            <person name="Rosso M.N."/>
        </authorList>
    </citation>
    <scope>NUCLEOTIDE SEQUENCE</scope>
    <source>
        <strain evidence="1">CBS 384.51</strain>
    </source>
</reference>
<dbReference type="EMBL" id="MU274901">
    <property type="protein sequence ID" value="KAI0093833.1"/>
    <property type="molecule type" value="Genomic_DNA"/>
</dbReference>
<name>A0ACB8UHV1_9APHY</name>
<evidence type="ECO:0000313" key="2">
    <source>
        <dbReference type="Proteomes" id="UP001055072"/>
    </source>
</evidence>
<comment type="caution">
    <text evidence="1">The sequence shown here is derived from an EMBL/GenBank/DDBJ whole genome shotgun (WGS) entry which is preliminary data.</text>
</comment>
<gene>
    <name evidence="1" type="ORF">BDY19DRAFT_278131</name>
</gene>
<proteinExistence type="predicted"/>
<evidence type="ECO:0000313" key="1">
    <source>
        <dbReference type="EMBL" id="KAI0093833.1"/>
    </source>
</evidence>
<keyword evidence="2" id="KW-1185">Reference proteome</keyword>